<comment type="caution">
    <text evidence="1">The sequence shown here is derived from an EMBL/GenBank/DDBJ whole genome shotgun (WGS) entry which is preliminary data.</text>
</comment>
<reference evidence="1" key="1">
    <citation type="journal article" date="2022" name="Front. Genet.">
        <title>Chromosome-Scale Assembly of the Dendrobium nobile Genome Provides Insights Into the Molecular Mechanism of the Biosynthesis of the Medicinal Active Ingredient of Dendrobium.</title>
        <authorList>
            <person name="Xu Q."/>
            <person name="Niu S.-C."/>
            <person name="Li K.-L."/>
            <person name="Zheng P.-J."/>
            <person name="Zhang X.-J."/>
            <person name="Jia Y."/>
            <person name="Liu Y."/>
            <person name="Niu Y.-X."/>
            <person name="Yu L.-H."/>
            <person name="Chen D.-F."/>
            <person name="Zhang G.-Q."/>
        </authorList>
    </citation>
    <scope>NUCLEOTIDE SEQUENCE</scope>
    <source>
        <tissue evidence="1">Leaf</tissue>
    </source>
</reference>
<name>A0A8T3AAX4_DENNO</name>
<sequence length="170" mass="19387">MSVTELYRGTFLIGKQYVSEALCDVLDMDVCHIILGRPWKYDMGAIYDCSVNTYSFDWKGHRLRFVLHNFELEAKAPKKGNALFDVSVTALLNAWREYANMMALIVKEVSSITSKEQLPAAITDLLSRFLDICTHKLPTKLPPMRDIQHQIDFVPGATLPNLPHYRLSPN</sequence>
<dbReference type="PANTHER" id="PTHR35046:SF18">
    <property type="entry name" value="RNA-DIRECTED DNA POLYMERASE"/>
    <property type="match status" value="1"/>
</dbReference>
<keyword evidence="2" id="KW-1185">Reference proteome</keyword>
<dbReference type="Proteomes" id="UP000829196">
    <property type="component" value="Unassembled WGS sequence"/>
</dbReference>
<dbReference type="EMBL" id="JAGYWB010000018">
    <property type="protein sequence ID" value="KAI0493194.1"/>
    <property type="molecule type" value="Genomic_DNA"/>
</dbReference>
<dbReference type="AlphaFoldDB" id="A0A8T3AAX4"/>
<dbReference type="OrthoDB" id="784094at2759"/>
<evidence type="ECO:0000313" key="2">
    <source>
        <dbReference type="Proteomes" id="UP000829196"/>
    </source>
</evidence>
<organism evidence="1 2">
    <name type="scientific">Dendrobium nobile</name>
    <name type="common">Orchid</name>
    <dbReference type="NCBI Taxonomy" id="94219"/>
    <lineage>
        <taxon>Eukaryota</taxon>
        <taxon>Viridiplantae</taxon>
        <taxon>Streptophyta</taxon>
        <taxon>Embryophyta</taxon>
        <taxon>Tracheophyta</taxon>
        <taxon>Spermatophyta</taxon>
        <taxon>Magnoliopsida</taxon>
        <taxon>Liliopsida</taxon>
        <taxon>Asparagales</taxon>
        <taxon>Orchidaceae</taxon>
        <taxon>Epidendroideae</taxon>
        <taxon>Malaxideae</taxon>
        <taxon>Dendrobiinae</taxon>
        <taxon>Dendrobium</taxon>
    </lineage>
</organism>
<evidence type="ECO:0000313" key="1">
    <source>
        <dbReference type="EMBL" id="KAI0493194.1"/>
    </source>
</evidence>
<dbReference type="PANTHER" id="PTHR35046">
    <property type="entry name" value="ZINC KNUCKLE (CCHC-TYPE) FAMILY PROTEIN"/>
    <property type="match status" value="1"/>
</dbReference>
<proteinExistence type="predicted"/>
<gene>
    <name evidence="1" type="ORF">KFK09_027470</name>
</gene>
<accession>A0A8T3AAX4</accession>
<protein>
    <submittedName>
        <fullName evidence="1">Uncharacterized protein</fullName>
    </submittedName>
</protein>